<dbReference type="Proteomes" id="UP001266305">
    <property type="component" value="Unassembled WGS sequence"/>
</dbReference>
<gene>
    <name evidence="2" type="ORF">P7K49_016626</name>
</gene>
<feature type="compositionally biased region" description="Basic residues" evidence="1">
    <location>
        <begin position="1"/>
        <end position="12"/>
    </location>
</feature>
<protein>
    <submittedName>
        <fullName evidence="2">Uncharacterized protein</fullName>
    </submittedName>
</protein>
<feature type="compositionally biased region" description="Pro residues" evidence="1">
    <location>
        <begin position="104"/>
        <end position="117"/>
    </location>
</feature>
<evidence type="ECO:0000313" key="3">
    <source>
        <dbReference type="Proteomes" id="UP001266305"/>
    </source>
</evidence>
<evidence type="ECO:0000256" key="1">
    <source>
        <dbReference type="SAM" id="MobiDB-lite"/>
    </source>
</evidence>
<accession>A0ABQ9VD14</accession>
<organism evidence="2 3">
    <name type="scientific">Saguinus oedipus</name>
    <name type="common">Cotton-top tamarin</name>
    <name type="synonym">Oedipomidas oedipus</name>
    <dbReference type="NCBI Taxonomy" id="9490"/>
    <lineage>
        <taxon>Eukaryota</taxon>
        <taxon>Metazoa</taxon>
        <taxon>Chordata</taxon>
        <taxon>Craniata</taxon>
        <taxon>Vertebrata</taxon>
        <taxon>Euteleostomi</taxon>
        <taxon>Mammalia</taxon>
        <taxon>Eutheria</taxon>
        <taxon>Euarchontoglires</taxon>
        <taxon>Primates</taxon>
        <taxon>Haplorrhini</taxon>
        <taxon>Platyrrhini</taxon>
        <taxon>Cebidae</taxon>
        <taxon>Callitrichinae</taxon>
        <taxon>Saguinus</taxon>
    </lineage>
</organism>
<feature type="region of interest" description="Disordered" evidence="1">
    <location>
        <begin position="1"/>
        <end position="66"/>
    </location>
</feature>
<feature type="compositionally biased region" description="Low complexity" evidence="1">
    <location>
        <begin position="88"/>
        <end position="102"/>
    </location>
</feature>
<proteinExistence type="predicted"/>
<feature type="region of interest" description="Disordered" evidence="1">
    <location>
        <begin position="88"/>
        <end position="129"/>
    </location>
</feature>
<dbReference type="EMBL" id="JASSZA010000007">
    <property type="protein sequence ID" value="KAK2107112.1"/>
    <property type="molecule type" value="Genomic_DNA"/>
</dbReference>
<evidence type="ECO:0000313" key="2">
    <source>
        <dbReference type="EMBL" id="KAK2107112.1"/>
    </source>
</evidence>
<keyword evidence="3" id="KW-1185">Reference proteome</keyword>
<name>A0ABQ9VD14_SAGOE</name>
<reference evidence="2 3" key="1">
    <citation type="submission" date="2023-05" db="EMBL/GenBank/DDBJ databases">
        <title>B98-5 Cell Line De Novo Hybrid Assembly: An Optical Mapping Approach.</title>
        <authorList>
            <person name="Kananen K."/>
            <person name="Auerbach J.A."/>
            <person name="Kautto E."/>
            <person name="Blachly J.S."/>
        </authorList>
    </citation>
    <scope>NUCLEOTIDE SEQUENCE [LARGE SCALE GENOMIC DNA]</scope>
    <source>
        <strain evidence="2">B95-8</strain>
        <tissue evidence="2">Cell line</tissue>
    </source>
</reference>
<sequence length="129" mass="13879">MVLNHLHKRSSSRFRGSQRGQCPQSSDGPGMGARDEGQGGAFGRGDVEGGRGRMATAGTYQGEETPARVLASPLQAVPRLLPRLEASPRAAARARQPALVVRSSPPPAHRPWQPPLWTPALDTERLEQL</sequence>
<comment type="caution">
    <text evidence="2">The sequence shown here is derived from an EMBL/GenBank/DDBJ whole genome shotgun (WGS) entry which is preliminary data.</text>
</comment>